<evidence type="ECO:0000256" key="2">
    <source>
        <dbReference type="ARBA" id="ARBA00012438"/>
    </source>
</evidence>
<dbReference type="PRINTS" id="PR00344">
    <property type="entry name" value="BCTRLSENSOR"/>
</dbReference>
<evidence type="ECO:0000256" key="3">
    <source>
        <dbReference type="ARBA" id="ARBA00022553"/>
    </source>
</evidence>
<organism evidence="12 13">
    <name type="scientific">Leptospira ognonensis</name>
    <dbReference type="NCBI Taxonomy" id="2484945"/>
    <lineage>
        <taxon>Bacteria</taxon>
        <taxon>Pseudomonadati</taxon>
        <taxon>Spirochaetota</taxon>
        <taxon>Spirochaetia</taxon>
        <taxon>Leptospirales</taxon>
        <taxon>Leptospiraceae</taxon>
        <taxon>Leptospira</taxon>
    </lineage>
</organism>
<evidence type="ECO:0000256" key="1">
    <source>
        <dbReference type="ARBA" id="ARBA00000085"/>
    </source>
</evidence>
<evidence type="ECO:0000256" key="6">
    <source>
        <dbReference type="ARBA" id="ARBA00022777"/>
    </source>
</evidence>
<dbReference type="OrthoDB" id="343745at2"/>
<keyword evidence="6" id="KW-0418">Kinase</keyword>
<dbReference type="Gene3D" id="3.30.450.20">
    <property type="entry name" value="PAS domain"/>
    <property type="match status" value="1"/>
</dbReference>
<dbReference type="PANTHER" id="PTHR43065:SF10">
    <property type="entry name" value="PEROXIDE STRESS-ACTIVATED HISTIDINE KINASE MAK3"/>
    <property type="match status" value="1"/>
</dbReference>
<proteinExistence type="predicted"/>
<dbReference type="GO" id="GO:0005524">
    <property type="term" value="F:ATP binding"/>
    <property type="evidence" value="ECO:0007669"/>
    <property type="project" value="UniProtKB-KW"/>
</dbReference>
<dbReference type="InterPro" id="IPR011006">
    <property type="entry name" value="CheY-like_superfamily"/>
</dbReference>
<keyword evidence="3 9" id="KW-0597">Phosphoprotein</keyword>
<dbReference type="InterPro" id="IPR003661">
    <property type="entry name" value="HisK_dim/P_dom"/>
</dbReference>
<dbReference type="SUPFAM" id="SSF52172">
    <property type="entry name" value="CheY-like"/>
    <property type="match status" value="1"/>
</dbReference>
<dbReference type="GO" id="GO:0006355">
    <property type="term" value="P:regulation of DNA-templated transcription"/>
    <property type="evidence" value="ECO:0007669"/>
    <property type="project" value="InterPro"/>
</dbReference>
<evidence type="ECO:0000256" key="5">
    <source>
        <dbReference type="ARBA" id="ARBA00022741"/>
    </source>
</evidence>
<gene>
    <name evidence="12" type="ORF">EHQ58_16350</name>
</gene>
<dbReference type="SMART" id="SM00387">
    <property type="entry name" value="HATPase_c"/>
    <property type="match status" value="1"/>
</dbReference>
<sequence>MIRILIVDDEEDIRIALKRVLNREGYEVLLSDSVESALELINSGATFDLVISDILMKGLSGIDLIKHISDKLLNLPVILITGNPNLSSAESAVRYKAFEYISKPVERNQLLTIVKKAIDSKQLKDIEIEKLHQSEIMEKVLRTQNLDLNRQNAAILNATSDAVITLNSNEIIVSANLATFEMFKYKNVNDFIGQSLSILFIESKYEKYMAQAKSVINQSTGKKAIHLPDVTLKRSDDSTFLADIAICTYILDGDAYYTGVVRDVTQKKMMVEQLIDSERRAFLSTVAASIGHEINNSLTAIQGFTEMAMKENADVNLKNRALQVTMNQTQKLQALTTNLLLLGKSSKIQSHTNVSIEINNSISNVLDVFSQTARLKYCQINWTPIDKKIFILVNADQFSILLSNLLLNAADATSNTGTITLSLKTNLGKVYLHITDDGIGIREEIQKQIFEPYFTTKELGKGTGLGLFVVKQIADTFGIKIEMESIPNQGTTFTLIFEETNC</sequence>
<dbReference type="InterPro" id="IPR004358">
    <property type="entry name" value="Sig_transdc_His_kin-like_C"/>
</dbReference>
<accession>A0A4R9JV95</accession>
<keyword evidence="8" id="KW-0902">Two-component regulatory system</keyword>
<dbReference type="CDD" id="cd00082">
    <property type="entry name" value="HisKA"/>
    <property type="match status" value="1"/>
</dbReference>
<name>A0A4R9JV95_9LEPT</name>
<dbReference type="SUPFAM" id="SSF47384">
    <property type="entry name" value="Homodimeric domain of signal transducing histidine kinase"/>
    <property type="match status" value="1"/>
</dbReference>
<comment type="caution">
    <text evidence="12">The sequence shown here is derived from an EMBL/GenBank/DDBJ whole genome shotgun (WGS) entry which is preliminary data.</text>
</comment>
<dbReference type="Pfam" id="PF00512">
    <property type="entry name" value="HisKA"/>
    <property type="match status" value="1"/>
</dbReference>
<evidence type="ECO:0000313" key="13">
    <source>
        <dbReference type="Proteomes" id="UP000297693"/>
    </source>
</evidence>
<evidence type="ECO:0000256" key="4">
    <source>
        <dbReference type="ARBA" id="ARBA00022679"/>
    </source>
</evidence>
<dbReference type="PANTHER" id="PTHR43065">
    <property type="entry name" value="SENSOR HISTIDINE KINASE"/>
    <property type="match status" value="1"/>
</dbReference>
<dbReference type="PROSITE" id="PS50110">
    <property type="entry name" value="RESPONSE_REGULATORY"/>
    <property type="match status" value="1"/>
</dbReference>
<dbReference type="SMART" id="SM00091">
    <property type="entry name" value="PAS"/>
    <property type="match status" value="1"/>
</dbReference>
<dbReference type="SUPFAM" id="SSF55785">
    <property type="entry name" value="PYP-like sensor domain (PAS domain)"/>
    <property type="match status" value="1"/>
</dbReference>
<keyword evidence="7" id="KW-0067">ATP-binding</keyword>
<evidence type="ECO:0000259" key="11">
    <source>
        <dbReference type="PROSITE" id="PS50110"/>
    </source>
</evidence>
<feature type="domain" description="Histidine kinase" evidence="10">
    <location>
        <begin position="289"/>
        <end position="501"/>
    </location>
</feature>
<dbReference type="NCBIfam" id="TIGR00229">
    <property type="entry name" value="sensory_box"/>
    <property type="match status" value="1"/>
</dbReference>
<dbReference type="RefSeq" id="WP_135624991.1">
    <property type="nucleotide sequence ID" value="NZ_RQGD01000046.1"/>
</dbReference>
<dbReference type="InterPro" id="IPR036097">
    <property type="entry name" value="HisK_dim/P_sf"/>
</dbReference>
<protein>
    <recommendedName>
        <fullName evidence="2">histidine kinase</fullName>
        <ecNumber evidence="2">2.7.13.3</ecNumber>
    </recommendedName>
</protein>
<dbReference type="CDD" id="cd00075">
    <property type="entry name" value="HATPase"/>
    <property type="match status" value="1"/>
</dbReference>
<dbReference type="SUPFAM" id="SSF55874">
    <property type="entry name" value="ATPase domain of HSP90 chaperone/DNA topoisomerase II/histidine kinase"/>
    <property type="match status" value="1"/>
</dbReference>
<keyword evidence="4" id="KW-0808">Transferase</keyword>
<dbReference type="SMART" id="SM00388">
    <property type="entry name" value="HisKA"/>
    <property type="match status" value="1"/>
</dbReference>
<evidence type="ECO:0000256" key="8">
    <source>
        <dbReference type="ARBA" id="ARBA00023012"/>
    </source>
</evidence>
<dbReference type="Gene3D" id="3.40.50.2300">
    <property type="match status" value="1"/>
</dbReference>
<feature type="modified residue" description="4-aspartylphosphate" evidence="9">
    <location>
        <position position="53"/>
    </location>
</feature>
<dbReference type="EMBL" id="RQGD01000046">
    <property type="protein sequence ID" value="TGL56211.1"/>
    <property type="molecule type" value="Genomic_DNA"/>
</dbReference>
<dbReference type="InterPro" id="IPR003594">
    <property type="entry name" value="HATPase_dom"/>
</dbReference>
<dbReference type="Proteomes" id="UP000297693">
    <property type="component" value="Unassembled WGS sequence"/>
</dbReference>
<dbReference type="Pfam" id="PF00989">
    <property type="entry name" value="PAS"/>
    <property type="match status" value="1"/>
</dbReference>
<dbReference type="InterPro" id="IPR013767">
    <property type="entry name" value="PAS_fold"/>
</dbReference>
<dbReference type="InterPro" id="IPR000014">
    <property type="entry name" value="PAS"/>
</dbReference>
<dbReference type="InterPro" id="IPR005467">
    <property type="entry name" value="His_kinase_dom"/>
</dbReference>
<dbReference type="SMART" id="SM00448">
    <property type="entry name" value="REC"/>
    <property type="match status" value="1"/>
</dbReference>
<feature type="domain" description="Response regulatory" evidence="11">
    <location>
        <begin position="3"/>
        <end position="118"/>
    </location>
</feature>
<dbReference type="AlphaFoldDB" id="A0A4R9JV95"/>
<evidence type="ECO:0000256" key="7">
    <source>
        <dbReference type="ARBA" id="ARBA00022840"/>
    </source>
</evidence>
<evidence type="ECO:0000259" key="10">
    <source>
        <dbReference type="PROSITE" id="PS50109"/>
    </source>
</evidence>
<dbReference type="InterPro" id="IPR001789">
    <property type="entry name" value="Sig_transdc_resp-reg_receiver"/>
</dbReference>
<dbReference type="InterPro" id="IPR036890">
    <property type="entry name" value="HATPase_C_sf"/>
</dbReference>
<dbReference type="InterPro" id="IPR035965">
    <property type="entry name" value="PAS-like_dom_sf"/>
</dbReference>
<reference evidence="12" key="1">
    <citation type="journal article" date="2019" name="PLoS Negl. Trop. Dis.">
        <title>Revisiting the worldwide diversity of Leptospira species in the environment.</title>
        <authorList>
            <person name="Vincent A.T."/>
            <person name="Schiettekatte O."/>
            <person name="Bourhy P."/>
            <person name="Veyrier F.J."/>
            <person name="Picardeau M."/>
        </authorList>
    </citation>
    <scope>NUCLEOTIDE SEQUENCE [LARGE SCALE GENOMIC DNA]</scope>
    <source>
        <strain evidence="12">201702476</strain>
    </source>
</reference>
<dbReference type="GO" id="GO:0000155">
    <property type="term" value="F:phosphorelay sensor kinase activity"/>
    <property type="evidence" value="ECO:0007669"/>
    <property type="project" value="InterPro"/>
</dbReference>
<dbReference type="EC" id="2.7.13.3" evidence="2"/>
<dbReference type="Pfam" id="PF02518">
    <property type="entry name" value="HATPase_c"/>
    <property type="match status" value="1"/>
</dbReference>
<dbReference type="PROSITE" id="PS50109">
    <property type="entry name" value="HIS_KIN"/>
    <property type="match status" value="1"/>
</dbReference>
<evidence type="ECO:0000256" key="9">
    <source>
        <dbReference type="PROSITE-ProRule" id="PRU00169"/>
    </source>
</evidence>
<dbReference type="Pfam" id="PF00072">
    <property type="entry name" value="Response_reg"/>
    <property type="match status" value="1"/>
</dbReference>
<keyword evidence="5" id="KW-0547">Nucleotide-binding</keyword>
<comment type="catalytic activity">
    <reaction evidence="1">
        <text>ATP + protein L-histidine = ADP + protein N-phospho-L-histidine.</text>
        <dbReference type="EC" id="2.7.13.3"/>
    </reaction>
</comment>
<dbReference type="Gene3D" id="3.30.565.10">
    <property type="entry name" value="Histidine kinase-like ATPase, C-terminal domain"/>
    <property type="match status" value="1"/>
</dbReference>
<dbReference type="Gene3D" id="1.10.287.130">
    <property type="match status" value="1"/>
</dbReference>
<keyword evidence="13" id="KW-1185">Reference proteome</keyword>
<evidence type="ECO:0000313" key="12">
    <source>
        <dbReference type="EMBL" id="TGL56211.1"/>
    </source>
</evidence>